<dbReference type="STRING" id="1437610.BREU_2205"/>
<comment type="caution">
    <text evidence="3">The sequence shown here is derived from an EMBL/GenBank/DDBJ whole genome shotgun (WGS) entry which is preliminary data.</text>
</comment>
<dbReference type="RefSeq" id="WP_044090181.1">
    <property type="nucleotide sequence ID" value="NZ_JDUW01000020.1"/>
</dbReference>
<evidence type="ECO:0000313" key="4">
    <source>
        <dbReference type="Proteomes" id="UP000028984"/>
    </source>
</evidence>
<keyword evidence="2" id="KW-0812">Transmembrane</keyword>
<organism evidence="3 4">
    <name type="scientific">Bifidobacterium reuteri DSM 23975</name>
    <dbReference type="NCBI Taxonomy" id="1437610"/>
    <lineage>
        <taxon>Bacteria</taxon>
        <taxon>Bacillati</taxon>
        <taxon>Actinomycetota</taxon>
        <taxon>Actinomycetes</taxon>
        <taxon>Bifidobacteriales</taxon>
        <taxon>Bifidobacteriaceae</taxon>
        <taxon>Bifidobacterium</taxon>
    </lineage>
</organism>
<reference evidence="3 4" key="1">
    <citation type="submission" date="2014-03" db="EMBL/GenBank/DDBJ databases">
        <title>Genomics of Bifidobacteria.</title>
        <authorList>
            <person name="Ventura M."/>
            <person name="Milani C."/>
            <person name="Lugli G.A."/>
        </authorList>
    </citation>
    <scope>NUCLEOTIDE SEQUENCE [LARGE SCALE GENOMIC DNA]</scope>
    <source>
        <strain evidence="3 4">DSM 23975</strain>
    </source>
</reference>
<dbReference type="AlphaFoldDB" id="A0A087CIV5"/>
<feature type="transmembrane region" description="Helical" evidence="2">
    <location>
        <begin position="131"/>
        <end position="155"/>
    </location>
</feature>
<keyword evidence="2" id="KW-0472">Membrane</keyword>
<dbReference type="OrthoDB" id="9796385at2"/>
<proteinExistence type="predicted"/>
<evidence type="ECO:0000313" key="3">
    <source>
        <dbReference type="EMBL" id="KFI83205.1"/>
    </source>
</evidence>
<protein>
    <submittedName>
        <fullName evidence="3">Molecular chaperone</fullName>
    </submittedName>
</protein>
<accession>A0A087CIV5</accession>
<name>A0A087CIV5_9BIFI</name>
<feature type="compositionally biased region" description="Basic and acidic residues" evidence="1">
    <location>
        <begin position="303"/>
        <end position="320"/>
    </location>
</feature>
<evidence type="ECO:0000256" key="1">
    <source>
        <dbReference type="SAM" id="MobiDB-lite"/>
    </source>
</evidence>
<evidence type="ECO:0000256" key="2">
    <source>
        <dbReference type="SAM" id="Phobius"/>
    </source>
</evidence>
<dbReference type="eggNOG" id="ENOG5031X6W">
    <property type="taxonomic scope" value="Bacteria"/>
</dbReference>
<dbReference type="Proteomes" id="UP000028984">
    <property type="component" value="Unassembled WGS sequence"/>
</dbReference>
<gene>
    <name evidence="3" type="ORF">BREU_2205</name>
</gene>
<sequence length="367" mass="39758">MGIDPKATAYELEALACDPDNWHLLDEIAAHPASWPELRMWVEEAKAHPDTIGPPPLAPDEPRQGLIARLQARFKPLKTRSKEQGEQTANDEARCDGTETVALNLGPCEQGTVPDAARPGKRGGLLRCRTAIITGIAIMTLTFLAGGGYVVGTLLGPQQQKTQSERQDEDAMRKTSEQRDKAMAAAAQLLERIGRSPVAGDIDHTGLEQAMNADDIKRVVTETEALKTKFLQLIDGRIASTGESIAQYVERANAMASAPETAEKTELLALAGEWKAVQVTETNLGEALIAEQRLSELTTTVEQQKRTADEEAAQRERDMQHQQSTTPMPSPPIMQADPIPVPQPQAPSWSVPGETRDGTLPGKDGSL</sequence>
<feature type="region of interest" description="Disordered" evidence="1">
    <location>
        <begin position="298"/>
        <end position="367"/>
    </location>
</feature>
<keyword evidence="2" id="KW-1133">Transmembrane helix</keyword>
<keyword evidence="4" id="KW-1185">Reference proteome</keyword>
<dbReference type="EMBL" id="JGZK01000023">
    <property type="protein sequence ID" value="KFI83205.1"/>
    <property type="molecule type" value="Genomic_DNA"/>
</dbReference>